<proteinExistence type="predicted"/>
<accession>A0A4C1W4V6</accession>
<comment type="caution">
    <text evidence="1">The sequence shown here is derived from an EMBL/GenBank/DDBJ whole genome shotgun (WGS) entry which is preliminary data.</text>
</comment>
<organism evidence="1 2">
    <name type="scientific">Eumeta variegata</name>
    <name type="common">Bagworm moth</name>
    <name type="synonym">Eumeta japonica</name>
    <dbReference type="NCBI Taxonomy" id="151549"/>
    <lineage>
        <taxon>Eukaryota</taxon>
        <taxon>Metazoa</taxon>
        <taxon>Ecdysozoa</taxon>
        <taxon>Arthropoda</taxon>
        <taxon>Hexapoda</taxon>
        <taxon>Insecta</taxon>
        <taxon>Pterygota</taxon>
        <taxon>Neoptera</taxon>
        <taxon>Endopterygota</taxon>
        <taxon>Lepidoptera</taxon>
        <taxon>Glossata</taxon>
        <taxon>Ditrysia</taxon>
        <taxon>Tineoidea</taxon>
        <taxon>Psychidae</taxon>
        <taxon>Oiketicinae</taxon>
        <taxon>Eumeta</taxon>
    </lineage>
</organism>
<keyword evidence="2" id="KW-1185">Reference proteome</keyword>
<evidence type="ECO:0000313" key="2">
    <source>
        <dbReference type="Proteomes" id="UP000299102"/>
    </source>
</evidence>
<reference evidence="1 2" key="1">
    <citation type="journal article" date="2019" name="Commun. Biol.">
        <title>The bagworm genome reveals a unique fibroin gene that provides high tensile strength.</title>
        <authorList>
            <person name="Kono N."/>
            <person name="Nakamura H."/>
            <person name="Ohtoshi R."/>
            <person name="Tomita M."/>
            <person name="Numata K."/>
            <person name="Arakawa K."/>
        </authorList>
    </citation>
    <scope>NUCLEOTIDE SEQUENCE [LARGE SCALE GENOMIC DNA]</scope>
</reference>
<evidence type="ECO:0000313" key="1">
    <source>
        <dbReference type="EMBL" id="GBP46043.1"/>
    </source>
</evidence>
<name>A0A4C1W4V6_EUMVA</name>
<dbReference type="Proteomes" id="UP000299102">
    <property type="component" value="Unassembled WGS sequence"/>
</dbReference>
<sequence length="113" mass="12363">MRTNAANQWSVYFYLGRERPGRAGRGRAGQTHFRMITFPQDLSVSVCAVPSAGRIGGRSVACGARPSAARGRRVCRLSVTDVVTELAAGARRHEAIREIRLHQDVSGAAHYRD</sequence>
<gene>
    <name evidence="1" type="ORF">EVAR_24237_1</name>
</gene>
<protein>
    <submittedName>
        <fullName evidence="1">Uncharacterized protein</fullName>
    </submittedName>
</protein>
<dbReference type="AlphaFoldDB" id="A0A4C1W4V6"/>
<dbReference type="EMBL" id="BGZK01000475">
    <property type="protein sequence ID" value="GBP46043.1"/>
    <property type="molecule type" value="Genomic_DNA"/>
</dbReference>